<evidence type="ECO:0000256" key="3">
    <source>
        <dbReference type="ARBA" id="ARBA00022989"/>
    </source>
</evidence>
<keyword evidence="8" id="KW-0732">Signal</keyword>
<dbReference type="Pfam" id="PF01825">
    <property type="entry name" value="GPS"/>
    <property type="match status" value="1"/>
</dbReference>
<dbReference type="AlphaFoldDB" id="A0A9D3TB80"/>
<evidence type="ECO:0000313" key="11">
    <source>
        <dbReference type="EMBL" id="KAG7468651.1"/>
    </source>
</evidence>
<dbReference type="Gene3D" id="2.60.220.50">
    <property type="match status" value="1"/>
</dbReference>
<protein>
    <submittedName>
        <fullName evidence="11">Uncharacterized protein</fullName>
    </submittedName>
</protein>
<dbReference type="Pfam" id="PF00002">
    <property type="entry name" value="7tm_2"/>
    <property type="match status" value="1"/>
</dbReference>
<dbReference type="PROSITE" id="PS50221">
    <property type="entry name" value="GAIN_B"/>
    <property type="match status" value="1"/>
</dbReference>
<reference evidence="11" key="1">
    <citation type="submission" date="2021-01" db="EMBL/GenBank/DDBJ databases">
        <authorList>
            <person name="Zahm M."/>
            <person name="Roques C."/>
            <person name="Cabau C."/>
            <person name="Klopp C."/>
            <person name="Donnadieu C."/>
            <person name="Jouanno E."/>
            <person name="Lampietro C."/>
            <person name="Louis A."/>
            <person name="Herpin A."/>
            <person name="Echchiki A."/>
            <person name="Berthelot C."/>
            <person name="Parey E."/>
            <person name="Roest-Crollius H."/>
            <person name="Braasch I."/>
            <person name="Postlethwait J."/>
            <person name="Bobe J."/>
            <person name="Montfort J."/>
            <person name="Bouchez O."/>
            <person name="Begum T."/>
            <person name="Mejri S."/>
            <person name="Adams A."/>
            <person name="Chen W.-J."/>
            <person name="Guiguen Y."/>
        </authorList>
    </citation>
    <scope>NUCLEOTIDE SEQUENCE</scope>
    <source>
        <strain evidence="11">YG-15Mar2019-1</strain>
        <tissue evidence="11">Brain</tissue>
    </source>
</reference>
<name>A0A9D3TB80_MEGAT</name>
<feature type="region of interest" description="Disordered" evidence="6">
    <location>
        <begin position="597"/>
        <end position="618"/>
    </location>
</feature>
<keyword evidence="4 7" id="KW-0472">Membrane</keyword>
<feature type="signal peptide" evidence="8">
    <location>
        <begin position="1"/>
        <end position="25"/>
    </location>
</feature>
<dbReference type="OrthoDB" id="283575at2759"/>
<feature type="transmembrane region" description="Helical" evidence="7">
    <location>
        <begin position="381"/>
        <end position="405"/>
    </location>
</feature>
<feature type="transmembrane region" description="Helical" evidence="7">
    <location>
        <begin position="570"/>
        <end position="591"/>
    </location>
</feature>
<comment type="subcellular location">
    <subcellularLocation>
        <location evidence="1">Membrane</location>
        <topology evidence="1">Multi-pass membrane protein</topology>
    </subcellularLocation>
</comment>
<dbReference type="InterPro" id="IPR057244">
    <property type="entry name" value="GAIN_B"/>
</dbReference>
<evidence type="ECO:0000259" key="10">
    <source>
        <dbReference type="PROSITE" id="PS50261"/>
    </source>
</evidence>
<feature type="domain" description="GAIN-B" evidence="9">
    <location>
        <begin position="189"/>
        <end position="337"/>
    </location>
</feature>
<sequence>MYWRLTCREVFRFVCVYLYVTHLLAGKDSRSSSEESAEKPPDCSDCAANDVESSQKPVRVLGYGNCSWQNDHVWVSFPLGCLRCLPRPSVLLNDTASLWNDSDHTSLAVILADDNITNTLLTACHTRNSTTNTHNCRLMCQWQAGHMTLRRSDDVCLLEQRKTNVSCSRPQTPYPEGVLVKEVIVEEYRGVNVSANSTKVSTNRAEIQNPSADVQVPPDLFSRVPRNRLPKKVKFLFAVSVNTSSDQNGDRLLNDFQLRMEVENIKIQNMSTPFTLTILHTSLIQEGYVPMCVFLNQSGQWDNFGCYTDPPTPNKTTCRCHHFSFFGALLVRDVPVSEVHLRVLQDLTYIGCAISAAFCTIALLMHCLLSTGGAADHALLIHLQLIGALLLLNVLFLCSVGVAPLASPALCRALGLLLHYALLCCFTWMALEAFHLYRLLIQVYNTYVRRYLVKLILVGWGTPAVVVMIIVAVSSKNYGLTDTGAGELCWIPNLAVHYASIVSYLALVLLFNSGVLIYVIVTMMHLHSLKTSPQKGLNSRTVGSVLGLTCALGLTWGLGFLSIGYTNLPILYAFTILNSLQGFFVFLWVCLRRQRREEPASTAKSSAPEPPSTSQEQE</sequence>
<feature type="transmembrane region" description="Helical" evidence="7">
    <location>
        <begin position="452"/>
        <end position="475"/>
    </location>
</feature>
<evidence type="ECO:0000256" key="6">
    <source>
        <dbReference type="SAM" id="MobiDB-lite"/>
    </source>
</evidence>
<dbReference type="InterPro" id="IPR000203">
    <property type="entry name" value="GPS"/>
</dbReference>
<dbReference type="PRINTS" id="PR00249">
    <property type="entry name" value="GPCRSECRETIN"/>
</dbReference>
<dbReference type="PROSITE" id="PS50261">
    <property type="entry name" value="G_PROTEIN_RECEP_F2_4"/>
    <property type="match status" value="1"/>
</dbReference>
<evidence type="ECO:0000256" key="5">
    <source>
        <dbReference type="ARBA" id="ARBA00023157"/>
    </source>
</evidence>
<dbReference type="Gene3D" id="1.20.1070.10">
    <property type="entry name" value="Rhodopsin 7-helix transmembrane proteins"/>
    <property type="match status" value="1"/>
</dbReference>
<feature type="transmembrane region" description="Helical" evidence="7">
    <location>
        <begin position="417"/>
        <end position="440"/>
    </location>
</feature>
<evidence type="ECO:0000256" key="8">
    <source>
        <dbReference type="SAM" id="SignalP"/>
    </source>
</evidence>
<dbReference type="InterPro" id="IPR017981">
    <property type="entry name" value="GPCR_2-like_7TM"/>
</dbReference>
<dbReference type="PANTHER" id="PTHR12011:SF454">
    <property type="entry name" value="ADHESION G-PROTEIN COUPLED RECEPTOR G5-LIKE"/>
    <property type="match status" value="1"/>
</dbReference>
<dbReference type="PANTHER" id="PTHR12011">
    <property type="entry name" value="ADHESION G-PROTEIN COUPLED RECEPTOR"/>
    <property type="match status" value="1"/>
</dbReference>
<keyword evidence="2 7" id="KW-0812">Transmembrane</keyword>
<dbReference type="InterPro" id="IPR046338">
    <property type="entry name" value="GAIN_dom_sf"/>
</dbReference>
<feature type="domain" description="G-protein coupled receptors family 2 profile 2" evidence="10">
    <location>
        <begin position="344"/>
        <end position="593"/>
    </location>
</feature>
<evidence type="ECO:0000259" key="9">
    <source>
        <dbReference type="PROSITE" id="PS50221"/>
    </source>
</evidence>
<evidence type="ECO:0000256" key="7">
    <source>
        <dbReference type="SAM" id="Phobius"/>
    </source>
</evidence>
<dbReference type="Proteomes" id="UP001046870">
    <property type="component" value="Chromosome 11"/>
</dbReference>
<feature type="transmembrane region" description="Helical" evidence="7">
    <location>
        <begin position="542"/>
        <end position="564"/>
    </location>
</feature>
<feature type="chain" id="PRO_5038844332" evidence="8">
    <location>
        <begin position="26"/>
        <end position="618"/>
    </location>
</feature>
<dbReference type="EMBL" id="JAFDVH010000011">
    <property type="protein sequence ID" value="KAG7468651.1"/>
    <property type="molecule type" value="Genomic_DNA"/>
</dbReference>
<dbReference type="GO" id="GO:0005886">
    <property type="term" value="C:plasma membrane"/>
    <property type="evidence" value="ECO:0007669"/>
    <property type="project" value="TreeGrafter"/>
</dbReference>
<evidence type="ECO:0000256" key="2">
    <source>
        <dbReference type="ARBA" id="ARBA00022692"/>
    </source>
</evidence>
<feature type="transmembrane region" description="Helical" evidence="7">
    <location>
        <begin position="495"/>
        <end position="521"/>
    </location>
</feature>
<dbReference type="GO" id="GO:0007166">
    <property type="term" value="P:cell surface receptor signaling pathway"/>
    <property type="evidence" value="ECO:0007669"/>
    <property type="project" value="InterPro"/>
</dbReference>
<feature type="transmembrane region" description="Helical" evidence="7">
    <location>
        <begin position="347"/>
        <end position="369"/>
    </location>
</feature>
<evidence type="ECO:0000256" key="1">
    <source>
        <dbReference type="ARBA" id="ARBA00004141"/>
    </source>
</evidence>
<organism evidence="11 12">
    <name type="scientific">Megalops atlanticus</name>
    <name type="common">Tarpon</name>
    <name type="synonym">Clupea gigantea</name>
    <dbReference type="NCBI Taxonomy" id="7932"/>
    <lineage>
        <taxon>Eukaryota</taxon>
        <taxon>Metazoa</taxon>
        <taxon>Chordata</taxon>
        <taxon>Craniata</taxon>
        <taxon>Vertebrata</taxon>
        <taxon>Euteleostomi</taxon>
        <taxon>Actinopterygii</taxon>
        <taxon>Neopterygii</taxon>
        <taxon>Teleostei</taxon>
        <taxon>Elopiformes</taxon>
        <taxon>Megalopidae</taxon>
        <taxon>Megalops</taxon>
    </lineage>
</organism>
<dbReference type="InterPro" id="IPR000832">
    <property type="entry name" value="GPCR_2_secretin-like"/>
</dbReference>
<evidence type="ECO:0000313" key="12">
    <source>
        <dbReference type="Proteomes" id="UP001046870"/>
    </source>
</evidence>
<dbReference type="GO" id="GO:0007189">
    <property type="term" value="P:adenylate cyclase-activating G protein-coupled receptor signaling pathway"/>
    <property type="evidence" value="ECO:0007669"/>
    <property type="project" value="TreeGrafter"/>
</dbReference>
<evidence type="ECO:0000256" key="4">
    <source>
        <dbReference type="ARBA" id="ARBA00023136"/>
    </source>
</evidence>
<keyword evidence="12" id="KW-1185">Reference proteome</keyword>
<comment type="caution">
    <text evidence="11">The sequence shown here is derived from an EMBL/GenBank/DDBJ whole genome shotgun (WGS) entry which is preliminary data.</text>
</comment>
<proteinExistence type="predicted"/>
<gene>
    <name evidence="11" type="ORF">MATL_G00145350</name>
</gene>
<keyword evidence="5" id="KW-1015">Disulfide bond</keyword>
<accession>A0A9D3TB80</accession>
<keyword evidence="3 7" id="KW-1133">Transmembrane helix</keyword>
<dbReference type="GO" id="GO:0004930">
    <property type="term" value="F:G protein-coupled receptor activity"/>
    <property type="evidence" value="ECO:0007669"/>
    <property type="project" value="InterPro"/>
</dbReference>